<comment type="caution">
    <text evidence="2">The sequence shown here is derived from an EMBL/GenBank/DDBJ whole genome shotgun (WGS) entry which is preliminary data.</text>
</comment>
<reference evidence="3" key="1">
    <citation type="journal article" date="2019" name="Int. J. Syst. Evol. Microbiol.">
        <title>The Global Catalogue of Microorganisms (GCM) 10K type strain sequencing project: providing services to taxonomists for standard genome sequencing and annotation.</title>
        <authorList>
            <consortium name="The Broad Institute Genomics Platform"/>
            <consortium name="The Broad Institute Genome Sequencing Center for Infectious Disease"/>
            <person name="Wu L."/>
            <person name="Ma J."/>
        </authorList>
    </citation>
    <scope>NUCLEOTIDE SEQUENCE [LARGE SCALE GENOMIC DNA]</scope>
    <source>
        <strain evidence="3">CCUG 54518</strain>
    </source>
</reference>
<protein>
    <recommendedName>
        <fullName evidence="1">DUF8198 domain-containing protein</fullName>
    </recommendedName>
</protein>
<organism evidence="2 3">
    <name type="scientific">Hydrogenophaga bisanensis</name>
    <dbReference type="NCBI Taxonomy" id="439611"/>
    <lineage>
        <taxon>Bacteria</taxon>
        <taxon>Pseudomonadati</taxon>
        <taxon>Pseudomonadota</taxon>
        <taxon>Betaproteobacteria</taxon>
        <taxon>Burkholderiales</taxon>
        <taxon>Comamonadaceae</taxon>
        <taxon>Hydrogenophaga</taxon>
    </lineage>
</organism>
<dbReference type="Pfam" id="PF26621">
    <property type="entry name" value="DUF8198"/>
    <property type="match status" value="1"/>
</dbReference>
<dbReference type="RefSeq" id="WP_382256916.1">
    <property type="nucleotide sequence ID" value="NZ_JBHTBX010000006.1"/>
</dbReference>
<gene>
    <name evidence="2" type="ORF">ACFQNJ_10615</name>
</gene>
<proteinExistence type="predicted"/>
<name>A0ABW2RA69_9BURK</name>
<feature type="domain" description="DUF8198" evidence="1">
    <location>
        <begin position="28"/>
        <end position="232"/>
    </location>
</feature>
<sequence length="244" mass="27100">MKFSLPAGTAQQIRDCLAEVDHLRHGLTDPVVEQAVLAIKQLQARRFRHTYADHLSDPGHAPAASFFLDELYGAHDFAERDAQFGRIAGAIERLFPEAVGALAVDLAQTHALTEHLDHAMALHWLQLPEATHAALRYVQAWRRTAQVPARERQLAVVMHMGRELQRLTRLRSLRMALRMMRKPAAAAGMGDLQGFLERGFDAFAGMADTDGFLASIQSRESAWIRRLFDDSEARAADALSSALA</sequence>
<dbReference type="Proteomes" id="UP001596495">
    <property type="component" value="Unassembled WGS sequence"/>
</dbReference>
<evidence type="ECO:0000313" key="2">
    <source>
        <dbReference type="EMBL" id="MFC7434955.1"/>
    </source>
</evidence>
<accession>A0ABW2RA69</accession>
<evidence type="ECO:0000259" key="1">
    <source>
        <dbReference type="Pfam" id="PF26621"/>
    </source>
</evidence>
<dbReference type="EMBL" id="JBHTBX010000006">
    <property type="protein sequence ID" value="MFC7434955.1"/>
    <property type="molecule type" value="Genomic_DNA"/>
</dbReference>
<dbReference type="NCBIfam" id="NF047641">
    <property type="entry name" value="FFLEE_fam"/>
    <property type="match status" value="1"/>
</dbReference>
<evidence type="ECO:0000313" key="3">
    <source>
        <dbReference type="Proteomes" id="UP001596495"/>
    </source>
</evidence>
<dbReference type="InterPro" id="IPR058511">
    <property type="entry name" value="DUF8198"/>
</dbReference>
<keyword evidence="3" id="KW-1185">Reference proteome</keyword>
<dbReference type="InterPro" id="IPR058063">
    <property type="entry name" value="FFLEE_fam"/>
</dbReference>